<evidence type="ECO:0000256" key="1">
    <source>
        <dbReference type="ARBA" id="ARBA00022737"/>
    </source>
</evidence>
<comment type="caution">
    <text evidence="4">The sequence shown here is derived from an EMBL/GenBank/DDBJ whole genome shotgun (WGS) entry which is preliminary data.</text>
</comment>
<dbReference type="GeneID" id="70185340"/>
<feature type="repeat" description="ANK" evidence="3">
    <location>
        <begin position="30"/>
        <end position="62"/>
    </location>
</feature>
<dbReference type="EMBL" id="JAGTJQ010000013">
    <property type="protein sequence ID" value="KAH7014401.1"/>
    <property type="molecule type" value="Genomic_DNA"/>
</dbReference>
<evidence type="ECO:0000313" key="4">
    <source>
        <dbReference type="EMBL" id="KAH7014401.1"/>
    </source>
</evidence>
<evidence type="ECO:0000313" key="5">
    <source>
        <dbReference type="Proteomes" id="UP000756346"/>
    </source>
</evidence>
<dbReference type="Pfam" id="PF00023">
    <property type="entry name" value="Ank"/>
    <property type="match status" value="1"/>
</dbReference>
<accession>A0A9P9BJ92</accession>
<dbReference type="RefSeq" id="XP_046005368.1">
    <property type="nucleotide sequence ID" value="XM_046155794.1"/>
</dbReference>
<dbReference type="OrthoDB" id="341259at2759"/>
<dbReference type="SUPFAM" id="SSF48403">
    <property type="entry name" value="Ankyrin repeat"/>
    <property type="match status" value="1"/>
</dbReference>
<dbReference type="AlphaFoldDB" id="A0A9P9BJ92"/>
<proteinExistence type="predicted"/>
<protein>
    <submittedName>
        <fullName evidence="4">Ankyrin repeat-containing domain protein</fullName>
    </submittedName>
</protein>
<dbReference type="InterPro" id="IPR036770">
    <property type="entry name" value="Ankyrin_rpt-contain_sf"/>
</dbReference>
<keyword evidence="5" id="KW-1185">Reference proteome</keyword>
<gene>
    <name evidence="4" type="ORF">B0I36DRAFT_338669</name>
</gene>
<evidence type="ECO:0000256" key="2">
    <source>
        <dbReference type="ARBA" id="ARBA00023043"/>
    </source>
</evidence>
<dbReference type="SMART" id="SM00248">
    <property type="entry name" value="ANK"/>
    <property type="match status" value="5"/>
</dbReference>
<dbReference type="Proteomes" id="UP000756346">
    <property type="component" value="Unassembled WGS sequence"/>
</dbReference>
<sequence>MVEMLLSEAGVAADGHGLDDHRLAWTHAWGNKTPLHLAIRSAHFDVARLLLEHGADPGALQPHKNEVDEFLTMITGIPSQAAFETMLDLLDSHGAGLSAWQSRDNCLTTRLAEQVDSSPGDGAALAKLCFLLARGLAYLDLTDPLRDIPWSMKSRPLHKYVTMGDVEMIRRLLLEQSTDSSMLGPRTDPKERDRPTWSLLMHAVLGSHPEVTRILLDLERCRHQGEDQLGGDARLDNLVNGYSSRRGLWPLHHAITGHCSGGLVGSRSATARILIENGGADLERRTVVEGYTALLCHLHFGRHGPRRQGDCGGRDEYHDLLRFLLDAGGDATVKCKGGRSAWSYVTARACPSCATLVLRKIGYDCAVSDERAADRRNARDWAELKGWLAGFEELLEEQRLLECAQPA</sequence>
<dbReference type="InterPro" id="IPR002110">
    <property type="entry name" value="Ankyrin_rpt"/>
</dbReference>
<organism evidence="4 5">
    <name type="scientific">Microdochium trichocladiopsis</name>
    <dbReference type="NCBI Taxonomy" id="1682393"/>
    <lineage>
        <taxon>Eukaryota</taxon>
        <taxon>Fungi</taxon>
        <taxon>Dikarya</taxon>
        <taxon>Ascomycota</taxon>
        <taxon>Pezizomycotina</taxon>
        <taxon>Sordariomycetes</taxon>
        <taxon>Xylariomycetidae</taxon>
        <taxon>Xylariales</taxon>
        <taxon>Microdochiaceae</taxon>
        <taxon>Microdochium</taxon>
    </lineage>
</organism>
<dbReference type="PROSITE" id="PS50088">
    <property type="entry name" value="ANK_REPEAT"/>
    <property type="match status" value="1"/>
</dbReference>
<reference evidence="4" key="1">
    <citation type="journal article" date="2021" name="Nat. Commun.">
        <title>Genetic determinants of endophytism in the Arabidopsis root mycobiome.</title>
        <authorList>
            <person name="Mesny F."/>
            <person name="Miyauchi S."/>
            <person name="Thiergart T."/>
            <person name="Pickel B."/>
            <person name="Atanasova L."/>
            <person name="Karlsson M."/>
            <person name="Huettel B."/>
            <person name="Barry K.W."/>
            <person name="Haridas S."/>
            <person name="Chen C."/>
            <person name="Bauer D."/>
            <person name="Andreopoulos W."/>
            <person name="Pangilinan J."/>
            <person name="LaButti K."/>
            <person name="Riley R."/>
            <person name="Lipzen A."/>
            <person name="Clum A."/>
            <person name="Drula E."/>
            <person name="Henrissat B."/>
            <person name="Kohler A."/>
            <person name="Grigoriev I.V."/>
            <person name="Martin F.M."/>
            <person name="Hacquard S."/>
        </authorList>
    </citation>
    <scope>NUCLEOTIDE SEQUENCE</scope>
    <source>
        <strain evidence="4">MPI-CAGE-CH-0230</strain>
    </source>
</reference>
<evidence type="ECO:0000256" key="3">
    <source>
        <dbReference type="PROSITE-ProRule" id="PRU00023"/>
    </source>
</evidence>
<keyword evidence="1" id="KW-0677">Repeat</keyword>
<name>A0A9P9BJ92_9PEZI</name>
<dbReference type="PANTHER" id="PTHR24189">
    <property type="entry name" value="MYOTROPHIN"/>
    <property type="match status" value="1"/>
</dbReference>
<dbReference type="InterPro" id="IPR050745">
    <property type="entry name" value="Multifunctional_regulatory"/>
</dbReference>
<dbReference type="PANTHER" id="PTHR24189:SF50">
    <property type="entry name" value="ANKYRIN REPEAT AND SOCS BOX PROTEIN 2"/>
    <property type="match status" value="1"/>
</dbReference>
<dbReference type="PROSITE" id="PS50297">
    <property type="entry name" value="ANK_REP_REGION"/>
    <property type="match status" value="1"/>
</dbReference>
<dbReference type="Gene3D" id="1.25.40.20">
    <property type="entry name" value="Ankyrin repeat-containing domain"/>
    <property type="match status" value="2"/>
</dbReference>
<keyword evidence="2 3" id="KW-0040">ANK repeat</keyword>